<gene>
    <name evidence="3" type="ORF">HUO14_02340</name>
</gene>
<organism evidence="3 4">
    <name type="scientific">Parasphingorhabdus flavimaris</name>
    <dbReference type="NCBI Taxonomy" id="266812"/>
    <lineage>
        <taxon>Bacteria</taxon>
        <taxon>Pseudomonadati</taxon>
        <taxon>Pseudomonadota</taxon>
        <taxon>Alphaproteobacteria</taxon>
        <taxon>Sphingomonadales</taxon>
        <taxon>Sphingomonadaceae</taxon>
        <taxon>Parasphingorhabdus</taxon>
    </lineage>
</organism>
<reference evidence="3 4" key="1">
    <citation type="submission" date="2020-06" db="EMBL/GenBank/DDBJ databases">
        <authorList>
            <person name="Kim S.-J."/>
            <person name="Park S.-J."/>
        </authorList>
    </citation>
    <scope>NUCLEOTIDE SEQUENCE [LARGE SCALE GENOMIC DNA]</scope>
    <source>
        <strain evidence="3 4">SW-151</strain>
    </source>
</reference>
<proteinExistence type="predicted"/>
<accession>A0ABX2MZB3</accession>
<dbReference type="Pfam" id="PF13441">
    <property type="entry name" value="Gly-zipper_YMGG"/>
    <property type="match status" value="1"/>
</dbReference>
<evidence type="ECO:0000313" key="4">
    <source>
        <dbReference type="Proteomes" id="UP000652427"/>
    </source>
</evidence>
<sequence>MLRSRKMIKYASKLALAGTAAISLSACAQNYAAEGAGAGAAAGAAIGAITGGNVLEGAAIGAAAGAAGGYFIDKNDGCDGYDRDGRLDDDCYGTRGYPRDPR</sequence>
<evidence type="ECO:0000313" key="3">
    <source>
        <dbReference type="EMBL" id="NVD26743.1"/>
    </source>
</evidence>
<dbReference type="EMBL" id="JABWMH010000001">
    <property type="protein sequence ID" value="NVD26743.1"/>
    <property type="molecule type" value="Genomic_DNA"/>
</dbReference>
<keyword evidence="1" id="KW-0732">Signal</keyword>
<evidence type="ECO:0000259" key="2">
    <source>
        <dbReference type="Pfam" id="PF13441"/>
    </source>
</evidence>
<protein>
    <recommendedName>
        <fullName evidence="2">YMGG-like Gly-zipper domain-containing protein</fullName>
    </recommendedName>
</protein>
<feature type="domain" description="YMGG-like Gly-zipper" evidence="2">
    <location>
        <begin position="32"/>
        <end position="73"/>
    </location>
</feature>
<dbReference type="Proteomes" id="UP000652427">
    <property type="component" value="Unassembled WGS sequence"/>
</dbReference>
<evidence type="ECO:0000256" key="1">
    <source>
        <dbReference type="SAM" id="SignalP"/>
    </source>
</evidence>
<keyword evidence="4" id="KW-1185">Reference proteome</keyword>
<dbReference type="PROSITE" id="PS51257">
    <property type="entry name" value="PROKAR_LIPOPROTEIN"/>
    <property type="match status" value="1"/>
</dbReference>
<comment type="caution">
    <text evidence="3">The sequence shown here is derived from an EMBL/GenBank/DDBJ whole genome shotgun (WGS) entry which is preliminary data.</text>
</comment>
<feature type="signal peptide" evidence="1">
    <location>
        <begin position="1"/>
        <end position="28"/>
    </location>
</feature>
<feature type="chain" id="PRO_5045854427" description="YMGG-like Gly-zipper domain-containing protein" evidence="1">
    <location>
        <begin position="29"/>
        <end position="102"/>
    </location>
</feature>
<dbReference type="InterPro" id="IPR027367">
    <property type="entry name" value="Gly-zipper_YMGG"/>
</dbReference>
<name>A0ABX2MZB3_9SPHN</name>